<protein>
    <submittedName>
        <fullName evidence="1">Uncharacterized protein</fullName>
    </submittedName>
</protein>
<accession>A0A0A9ETK3</accession>
<sequence>MLEYVNLTHTLISLCTLRLMFAHPHGAYRLLCILPNKYCYS</sequence>
<reference evidence="1" key="1">
    <citation type="submission" date="2014-09" db="EMBL/GenBank/DDBJ databases">
        <authorList>
            <person name="Magalhaes I.L.F."/>
            <person name="Oliveira U."/>
            <person name="Santos F.R."/>
            <person name="Vidigal T.H.D.A."/>
            <person name="Brescovit A.D."/>
            <person name="Santos A.J."/>
        </authorList>
    </citation>
    <scope>NUCLEOTIDE SEQUENCE</scope>
    <source>
        <tissue evidence="1">Shoot tissue taken approximately 20 cm above the soil surface</tissue>
    </source>
</reference>
<dbReference type="EMBL" id="GBRH01195557">
    <property type="protein sequence ID" value="JAE02339.1"/>
    <property type="molecule type" value="Transcribed_RNA"/>
</dbReference>
<organism evidence="1">
    <name type="scientific">Arundo donax</name>
    <name type="common">Giant reed</name>
    <name type="synonym">Donax arundinaceus</name>
    <dbReference type="NCBI Taxonomy" id="35708"/>
    <lineage>
        <taxon>Eukaryota</taxon>
        <taxon>Viridiplantae</taxon>
        <taxon>Streptophyta</taxon>
        <taxon>Embryophyta</taxon>
        <taxon>Tracheophyta</taxon>
        <taxon>Spermatophyta</taxon>
        <taxon>Magnoliopsida</taxon>
        <taxon>Liliopsida</taxon>
        <taxon>Poales</taxon>
        <taxon>Poaceae</taxon>
        <taxon>PACMAD clade</taxon>
        <taxon>Arundinoideae</taxon>
        <taxon>Arundineae</taxon>
        <taxon>Arundo</taxon>
    </lineage>
</organism>
<proteinExistence type="predicted"/>
<dbReference type="AlphaFoldDB" id="A0A0A9ETK3"/>
<reference evidence="1" key="2">
    <citation type="journal article" date="2015" name="Data Brief">
        <title>Shoot transcriptome of the giant reed, Arundo donax.</title>
        <authorList>
            <person name="Barrero R.A."/>
            <person name="Guerrero F.D."/>
            <person name="Moolhuijzen P."/>
            <person name="Goolsby J.A."/>
            <person name="Tidwell J."/>
            <person name="Bellgard S.E."/>
            <person name="Bellgard M.I."/>
        </authorList>
    </citation>
    <scope>NUCLEOTIDE SEQUENCE</scope>
    <source>
        <tissue evidence="1">Shoot tissue taken approximately 20 cm above the soil surface</tissue>
    </source>
</reference>
<evidence type="ECO:0000313" key="1">
    <source>
        <dbReference type="EMBL" id="JAE02339.1"/>
    </source>
</evidence>
<name>A0A0A9ETK3_ARUDO</name>